<comment type="caution">
    <text evidence="2">The sequence shown here is derived from an EMBL/GenBank/DDBJ whole genome shotgun (WGS) entry which is preliminary data.</text>
</comment>
<sequence>MSAAVIHSLHRVSDRPPAPTLQSTGSARRQQTVNRNCAVVTLCGWPRPSARPRLVPCRNTRTCSGATGRSCRRGWRSTTRTPSRSSAPRATA</sequence>
<dbReference type="EMBL" id="SMKY01000056">
    <property type="protein sequence ID" value="TDD83209.1"/>
    <property type="molecule type" value="Genomic_DNA"/>
</dbReference>
<gene>
    <name evidence="2" type="ORF">E1293_15025</name>
</gene>
<evidence type="ECO:0000313" key="3">
    <source>
        <dbReference type="Proteomes" id="UP000295578"/>
    </source>
</evidence>
<feature type="region of interest" description="Disordered" evidence="1">
    <location>
        <begin position="1"/>
        <end position="32"/>
    </location>
</feature>
<feature type="compositionally biased region" description="Low complexity" evidence="1">
    <location>
        <begin position="76"/>
        <end position="92"/>
    </location>
</feature>
<feature type="region of interest" description="Disordered" evidence="1">
    <location>
        <begin position="54"/>
        <end position="92"/>
    </location>
</feature>
<keyword evidence="3" id="KW-1185">Reference proteome</keyword>
<proteinExistence type="predicted"/>
<evidence type="ECO:0000256" key="1">
    <source>
        <dbReference type="SAM" id="MobiDB-lite"/>
    </source>
</evidence>
<reference evidence="2 3" key="1">
    <citation type="submission" date="2019-03" db="EMBL/GenBank/DDBJ databases">
        <title>Draft genome sequences of novel Actinobacteria.</title>
        <authorList>
            <person name="Sahin N."/>
            <person name="Ay H."/>
            <person name="Saygin H."/>
        </authorList>
    </citation>
    <scope>NUCLEOTIDE SEQUENCE [LARGE SCALE GENOMIC DNA]</scope>
    <source>
        <strain evidence="2 3">DSM 45941</strain>
    </source>
</reference>
<name>A0A4R5BD88_9ACTN</name>
<evidence type="ECO:0000313" key="2">
    <source>
        <dbReference type="EMBL" id="TDD83209.1"/>
    </source>
</evidence>
<dbReference type="AlphaFoldDB" id="A0A4R5BD88"/>
<protein>
    <submittedName>
        <fullName evidence="2">Uncharacterized protein</fullName>
    </submittedName>
</protein>
<accession>A0A4R5BD88</accession>
<organism evidence="2 3">
    <name type="scientific">Actinomadura darangshiensis</name>
    <dbReference type="NCBI Taxonomy" id="705336"/>
    <lineage>
        <taxon>Bacteria</taxon>
        <taxon>Bacillati</taxon>
        <taxon>Actinomycetota</taxon>
        <taxon>Actinomycetes</taxon>
        <taxon>Streptosporangiales</taxon>
        <taxon>Thermomonosporaceae</taxon>
        <taxon>Actinomadura</taxon>
    </lineage>
</organism>
<feature type="compositionally biased region" description="Polar residues" evidence="1">
    <location>
        <begin position="20"/>
        <end position="32"/>
    </location>
</feature>
<dbReference type="Proteomes" id="UP000295578">
    <property type="component" value="Unassembled WGS sequence"/>
</dbReference>